<reference evidence="1 2" key="1">
    <citation type="submission" date="2023-10" db="EMBL/GenBank/DDBJ databases">
        <title>Virgibacillus halophilus 5B73C genome.</title>
        <authorList>
            <person name="Miliotis G."/>
            <person name="Sengupta P."/>
            <person name="Hameed A."/>
            <person name="Chuvochina M."/>
            <person name="Mcdonagh F."/>
            <person name="Simpson A.C."/>
            <person name="Singh N.K."/>
            <person name="Rekha P.D."/>
            <person name="Raman K."/>
            <person name="Hugenholtz P."/>
            <person name="Venkateswaran K."/>
        </authorList>
    </citation>
    <scope>NUCLEOTIDE SEQUENCE [LARGE SCALE GENOMIC DNA]</scope>
    <source>
        <strain evidence="1 2">5B73C</strain>
    </source>
</reference>
<name>A0ABU5C4S5_9BACI</name>
<dbReference type="Proteomes" id="UP001281447">
    <property type="component" value="Unassembled WGS sequence"/>
</dbReference>
<sequence>MWITNQVPKEKRDAAWEFVKFVTKSDIQAEWAASTGYFPITPDAYDEDVLKKKYDEYPQYKVAVDQLQNTKVSPATQGPLTTVMPEARKIIESALGELYDGGDPKQVLDNAAKKITDTLK</sequence>
<dbReference type="SUPFAM" id="SSF53850">
    <property type="entry name" value="Periplasmic binding protein-like II"/>
    <property type="match status" value="1"/>
</dbReference>
<comment type="caution">
    <text evidence="1">The sequence shown here is derived from an EMBL/GenBank/DDBJ whole genome shotgun (WGS) entry which is preliminary data.</text>
</comment>
<proteinExistence type="predicted"/>
<dbReference type="Gene3D" id="3.40.190.10">
    <property type="entry name" value="Periplasmic binding protein-like II"/>
    <property type="match status" value="1"/>
</dbReference>
<evidence type="ECO:0000313" key="1">
    <source>
        <dbReference type="EMBL" id="MDY0393823.1"/>
    </source>
</evidence>
<dbReference type="Pfam" id="PF13416">
    <property type="entry name" value="SBP_bac_8"/>
    <property type="match status" value="1"/>
</dbReference>
<keyword evidence="2" id="KW-1185">Reference proteome</keyword>
<organism evidence="1 2">
    <name type="scientific">Tigheibacillus halophilus</name>
    <dbReference type="NCBI Taxonomy" id="361280"/>
    <lineage>
        <taxon>Bacteria</taxon>
        <taxon>Bacillati</taxon>
        <taxon>Bacillota</taxon>
        <taxon>Bacilli</taxon>
        <taxon>Bacillales</taxon>
        <taxon>Bacillaceae</taxon>
        <taxon>Tigheibacillus</taxon>
    </lineage>
</organism>
<accession>A0ABU5C4S5</accession>
<protein>
    <submittedName>
        <fullName evidence="1">Extracellular solute-binding protein</fullName>
    </submittedName>
</protein>
<dbReference type="InterPro" id="IPR006059">
    <property type="entry name" value="SBP"/>
</dbReference>
<evidence type="ECO:0000313" key="2">
    <source>
        <dbReference type="Proteomes" id="UP001281447"/>
    </source>
</evidence>
<gene>
    <name evidence="1" type="ORF">RWE15_04330</name>
</gene>
<dbReference type="EMBL" id="JAWDIP010000003">
    <property type="protein sequence ID" value="MDY0393823.1"/>
    <property type="molecule type" value="Genomic_DNA"/>
</dbReference>